<evidence type="ECO:0000313" key="2">
    <source>
        <dbReference type="EMBL" id="EPD13233.1"/>
    </source>
</evidence>
<dbReference type="Pfam" id="PF11306">
    <property type="entry name" value="DUF3108"/>
    <property type="match status" value="1"/>
</dbReference>
<evidence type="ECO:0008006" key="4">
    <source>
        <dbReference type="Google" id="ProtNLM"/>
    </source>
</evidence>
<keyword evidence="1" id="KW-0732">Signal</keyword>
<name>A0AB33Z216_9GAMM</name>
<dbReference type="AlphaFoldDB" id="A0AB33Z216"/>
<dbReference type="Proteomes" id="UP000015462">
    <property type="component" value="Unassembled WGS sequence"/>
</dbReference>
<reference evidence="2 3" key="1">
    <citation type="journal article" date="2013" name="Genome Announc.">
        <title>Genome Sequence of the Pyrene- and Fluoranthene-Degrading Bacterium Cycloclasticus sp. Strain PY97M.</title>
        <authorList>
            <person name="Cui Z."/>
            <person name="Xu G."/>
            <person name="Li Q."/>
            <person name="Gao W."/>
            <person name="Zheng L."/>
        </authorList>
    </citation>
    <scope>NUCLEOTIDE SEQUENCE [LARGE SCALE GENOMIC DNA]</scope>
    <source>
        <strain evidence="2 3">PY97M</strain>
    </source>
</reference>
<feature type="chain" id="PRO_5044248191" description="DUF3108 domain-containing protein" evidence="1">
    <location>
        <begin position="27"/>
        <end position="244"/>
    </location>
</feature>
<gene>
    <name evidence="2" type="ORF">L196_06310</name>
</gene>
<accession>A0AB33Z216</accession>
<dbReference type="InterPro" id="IPR021457">
    <property type="entry name" value="DUF3108"/>
</dbReference>
<keyword evidence="3" id="KW-1185">Reference proteome</keyword>
<protein>
    <recommendedName>
        <fullName evidence="4">DUF3108 domain-containing protein</fullName>
    </recommendedName>
</protein>
<evidence type="ECO:0000256" key="1">
    <source>
        <dbReference type="SAM" id="SignalP"/>
    </source>
</evidence>
<dbReference type="EMBL" id="ASHL01000004">
    <property type="protein sequence ID" value="EPD13233.1"/>
    <property type="molecule type" value="Genomic_DNA"/>
</dbReference>
<proteinExistence type="predicted"/>
<comment type="caution">
    <text evidence="2">The sequence shown here is derived from an EMBL/GenBank/DDBJ whole genome shotgun (WGS) entry which is preliminary data.</text>
</comment>
<evidence type="ECO:0000313" key="3">
    <source>
        <dbReference type="Proteomes" id="UP000015462"/>
    </source>
</evidence>
<dbReference type="RefSeq" id="WP_016390364.1">
    <property type="nucleotide sequence ID" value="NZ_KE646807.1"/>
</dbReference>
<sequence length="244" mass="27953">MNILLKKNSLFIVVVFFSLLSTHTFAADQTLPTFKAEYKLSHNNIEIGHVSLNVKMLANGQYQLLSSTETSGLLAFVRDDIVLESSRFELTEQQVKPLSYEYQQTLGDDKKNIKLHFDWQTKTLTNSSKGHDWRLTLSNGVLDKALLQLALMQDLKNPAEKSLSYQVADGGKLKTYSFTQLGNEQIKVAGKQYQTIKLARKKDDKPLITYYWCAKELHNLPILLQRKKTYGTFEMRLLSAHFDN</sequence>
<organism evidence="2 3">
    <name type="scientific">Cycloclasticus pugetii</name>
    <dbReference type="NCBI Taxonomy" id="34068"/>
    <lineage>
        <taxon>Bacteria</taxon>
        <taxon>Pseudomonadati</taxon>
        <taxon>Pseudomonadota</taxon>
        <taxon>Gammaproteobacteria</taxon>
        <taxon>Thiotrichales</taxon>
        <taxon>Piscirickettsiaceae</taxon>
        <taxon>Cycloclasticus</taxon>
    </lineage>
</organism>
<feature type="signal peptide" evidence="1">
    <location>
        <begin position="1"/>
        <end position="26"/>
    </location>
</feature>